<comment type="caution">
    <text evidence="5">The sequence shown here is derived from an EMBL/GenBank/DDBJ whole genome shotgun (WGS) entry which is preliminary data.</text>
</comment>
<keyword evidence="4" id="KW-0732">Signal</keyword>
<keyword evidence="1" id="KW-0677">Repeat</keyword>
<name>A0AAE3JHW3_9SPIR</name>
<feature type="chain" id="PRO_5042290743" evidence="4">
    <location>
        <begin position="20"/>
        <end position="206"/>
    </location>
</feature>
<dbReference type="SMART" id="SM00028">
    <property type="entry name" value="TPR"/>
    <property type="match status" value="3"/>
</dbReference>
<gene>
    <name evidence="5" type="ORF">K7J14_02165</name>
</gene>
<dbReference type="PANTHER" id="PTHR44943">
    <property type="entry name" value="CELLULOSE SYNTHASE OPERON PROTEIN C"/>
    <property type="match status" value="1"/>
</dbReference>
<dbReference type="Gene3D" id="1.25.40.10">
    <property type="entry name" value="Tetratricopeptide repeat domain"/>
    <property type="match status" value="2"/>
</dbReference>
<dbReference type="EMBL" id="JAINWA010000001">
    <property type="protein sequence ID" value="MCD1653503.1"/>
    <property type="molecule type" value="Genomic_DNA"/>
</dbReference>
<reference evidence="5" key="1">
    <citation type="submission" date="2021-08" db="EMBL/GenBank/DDBJ databases">
        <title>Comparative analyses of Brucepasteria parasyntrophica and Teretinema zuelzerae.</title>
        <authorList>
            <person name="Song Y."/>
            <person name="Brune A."/>
        </authorList>
    </citation>
    <scope>NUCLEOTIDE SEQUENCE</scope>
    <source>
        <strain evidence="5">DSM 1903</strain>
    </source>
</reference>
<sequence length="206" mass="23790">MIQRLISVLAALLLCGALAAQDAKPDALAMYRSGSFEQAIEICLAEISASPANLESHVVLCWALVQAGRYEEARSWAEKGRKISWYDPRLIEIQGEAYYYLGRNDQSIRLFQEYLSYAPNGSRISIVYWFMGEIYLRQSRFRHADMAFSTAVHLEPLNSRWWVRLGYAREMAREWRWALEAYNKAIELDSSLSDAVRGRERVLKQL</sequence>
<dbReference type="AlphaFoldDB" id="A0AAE3JHW3"/>
<feature type="repeat" description="TPR" evidence="3">
    <location>
        <begin position="159"/>
        <end position="192"/>
    </location>
</feature>
<evidence type="ECO:0000313" key="5">
    <source>
        <dbReference type="EMBL" id="MCD1653503.1"/>
    </source>
</evidence>
<organism evidence="5 6">
    <name type="scientific">Teretinema zuelzerae</name>
    <dbReference type="NCBI Taxonomy" id="156"/>
    <lineage>
        <taxon>Bacteria</taxon>
        <taxon>Pseudomonadati</taxon>
        <taxon>Spirochaetota</taxon>
        <taxon>Spirochaetia</taxon>
        <taxon>Spirochaetales</taxon>
        <taxon>Treponemataceae</taxon>
        <taxon>Teretinema</taxon>
    </lineage>
</organism>
<dbReference type="InterPro" id="IPR011990">
    <property type="entry name" value="TPR-like_helical_dom_sf"/>
</dbReference>
<dbReference type="Proteomes" id="UP001198163">
    <property type="component" value="Unassembled WGS sequence"/>
</dbReference>
<feature type="repeat" description="TPR" evidence="3">
    <location>
        <begin position="125"/>
        <end position="158"/>
    </location>
</feature>
<dbReference type="PANTHER" id="PTHR44943:SF8">
    <property type="entry name" value="TPR REPEAT-CONTAINING PROTEIN MJ0263"/>
    <property type="match status" value="1"/>
</dbReference>
<dbReference type="InterPro" id="IPR019734">
    <property type="entry name" value="TPR_rpt"/>
</dbReference>
<keyword evidence="2 3" id="KW-0802">TPR repeat</keyword>
<dbReference type="Pfam" id="PF13432">
    <property type="entry name" value="TPR_16"/>
    <property type="match status" value="2"/>
</dbReference>
<evidence type="ECO:0000256" key="1">
    <source>
        <dbReference type="ARBA" id="ARBA00022737"/>
    </source>
</evidence>
<evidence type="ECO:0000256" key="3">
    <source>
        <dbReference type="PROSITE-ProRule" id="PRU00339"/>
    </source>
</evidence>
<dbReference type="InterPro" id="IPR051685">
    <property type="entry name" value="Ycf3/AcsC/BcsC/TPR_MFPF"/>
</dbReference>
<feature type="repeat" description="TPR" evidence="3">
    <location>
        <begin position="88"/>
        <end position="121"/>
    </location>
</feature>
<evidence type="ECO:0000313" key="6">
    <source>
        <dbReference type="Proteomes" id="UP001198163"/>
    </source>
</evidence>
<evidence type="ECO:0000256" key="4">
    <source>
        <dbReference type="SAM" id="SignalP"/>
    </source>
</evidence>
<accession>A0AAE3JHW3</accession>
<protein>
    <submittedName>
        <fullName evidence="5">Tetratricopeptide repeat protein</fullName>
    </submittedName>
</protein>
<dbReference type="PROSITE" id="PS50005">
    <property type="entry name" value="TPR"/>
    <property type="match status" value="3"/>
</dbReference>
<feature type="signal peptide" evidence="4">
    <location>
        <begin position="1"/>
        <end position="19"/>
    </location>
</feature>
<keyword evidence="6" id="KW-1185">Reference proteome</keyword>
<dbReference type="RefSeq" id="WP_230752551.1">
    <property type="nucleotide sequence ID" value="NZ_JAINWA010000001.1"/>
</dbReference>
<evidence type="ECO:0000256" key="2">
    <source>
        <dbReference type="ARBA" id="ARBA00022803"/>
    </source>
</evidence>
<proteinExistence type="predicted"/>
<dbReference type="SUPFAM" id="SSF48452">
    <property type="entry name" value="TPR-like"/>
    <property type="match status" value="1"/>
</dbReference>